<dbReference type="GO" id="GO:0035243">
    <property type="term" value="F:protein-arginine omega-N symmetric methyltransferase activity"/>
    <property type="evidence" value="ECO:0007669"/>
    <property type="project" value="TreeGrafter"/>
</dbReference>
<dbReference type="PANTHER" id="PTHR12049">
    <property type="entry name" value="PROTEIN ARGININE METHYLTRANSFERASE NDUFAF7, MITOCHONDRIAL"/>
    <property type="match status" value="1"/>
</dbReference>
<gene>
    <name evidence="3" type="ORF">J0H12_03280</name>
</gene>
<dbReference type="Proteomes" id="UP000664414">
    <property type="component" value="Unassembled WGS sequence"/>
</dbReference>
<evidence type="ECO:0000313" key="4">
    <source>
        <dbReference type="Proteomes" id="UP000664414"/>
    </source>
</evidence>
<dbReference type="Pfam" id="PF02636">
    <property type="entry name" value="Methyltransf_28"/>
    <property type="match status" value="1"/>
</dbReference>
<dbReference type="GO" id="GO:0032259">
    <property type="term" value="P:methylation"/>
    <property type="evidence" value="ECO:0007669"/>
    <property type="project" value="UniProtKB-KW"/>
</dbReference>
<evidence type="ECO:0000313" key="3">
    <source>
        <dbReference type="EMBL" id="MBN9412934.1"/>
    </source>
</evidence>
<dbReference type="InterPro" id="IPR038375">
    <property type="entry name" value="NDUFAF7_sf"/>
</dbReference>
<evidence type="ECO:0000256" key="1">
    <source>
        <dbReference type="ARBA" id="ARBA00022603"/>
    </source>
</evidence>
<protein>
    <submittedName>
        <fullName evidence="3">SAM-dependent methyltransferase</fullName>
    </submittedName>
</protein>
<accession>A0A8J7TVE5</accession>
<dbReference type="PANTHER" id="PTHR12049:SF7">
    <property type="entry name" value="PROTEIN ARGININE METHYLTRANSFERASE NDUFAF7, MITOCHONDRIAL"/>
    <property type="match status" value="1"/>
</dbReference>
<sequence>MTPCENHLRTRLKTDQWLSIAEFMKTALHDPHYGYYSQQHVIGSQNDFITAPEVSQFFGESLGFWLLNIWEKLGRPSPFILLELGPGRGTLLADLLRLTSQRPDFIQGIYLYLVDINPHLKAHQEKQLSAYSPQWFEALSSALKAAQGLPLFVIANEFLDVFPIHQYMRTSTGWHERGIAIDTTESLTYSLTKNPPEINPSFFPSEAKEGDIFETCPEAEQVVREISQYLTQHQGGALFIDYGYKEGTGDTFQALYQHHYISPLEHLGEADLTAHVHFGALLNLLDHFPSLHKNLSSQGDFLKVCGIEPWAHKVMQKASPQQCEIINHALHRLLSPHQMGTLFKVLEVYSAC</sequence>
<keyword evidence="2" id="KW-0808">Transferase</keyword>
<dbReference type="Gene3D" id="3.40.50.12710">
    <property type="match status" value="1"/>
</dbReference>
<name>A0A8J7TVE5_9PROT</name>
<dbReference type="AlphaFoldDB" id="A0A8J7TVE5"/>
<evidence type="ECO:0000256" key="2">
    <source>
        <dbReference type="ARBA" id="ARBA00022679"/>
    </source>
</evidence>
<organism evidence="3 4">
    <name type="scientific">Candidatus Paracaedimonas acanthamoebae</name>
    <dbReference type="NCBI Taxonomy" id="244581"/>
    <lineage>
        <taxon>Bacteria</taxon>
        <taxon>Pseudomonadati</taxon>
        <taxon>Pseudomonadota</taxon>
        <taxon>Alphaproteobacteria</taxon>
        <taxon>Holosporales</taxon>
        <taxon>Caedimonadaceae</taxon>
        <taxon>Candidatus Paracaedimonas</taxon>
    </lineage>
</organism>
<dbReference type="InterPro" id="IPR003788">
    <property type="entry name" value="NDUFAF7"/>
</dbReference>
<dbReference type="SUPFAM" id="SSF53335">
    <property type="entry name" value="S-adenosyl-L-methionine-dependent methyltransferases"/>
    <property type="match status" value="1"/>
</dbReference>
<dbReference type="EMBL" id="JAFKGL010000014">
    <property type="protein sequence ID" value="MBN9412934.1"/>
    <property type="molecule type" value="Genomic_DNA"/>
</dbReference>
<keyword evidence="1 3" id="KW-0489">Methyltransferase</keyword>
<reference evidence="3" key="1">
    <citation type="submission" date="2021-02" db="EMBL/GenBank/DDBJ databases">
        <title>Thiocyanate and organic carbon inputs drive convergent selection for specific autotrophic Afipia and Thiobacillus strains within complex microbiomes.</title>
        <authorList>
            <person name="Huddy R.J."/>
            <person name="Sachdeva R."/>
            <person name="Kadzinga F."/>
            <person name="Kantor R.S."/>
            <person name="Harrison S.T.L."/>
            <person name="Banfield J.F."/>
        </authorList>
    </citation>
    <scope>NUCLEOTIDE SEQUENCE</scope>
    <source>
        <strain evidence="3">SCN18_10_11_15_R4_P_38_20</strain>
    </source>
</reference>
<proteinExistence type="predicted"/>
<dbReference type="InterPro" id="IPR029063">
    <property type="entry name" value="SAM-dependent_MTases_sf"/>
</dbReference>
<comment type="caution">
    <text evidence="3">The sequence shown here is derived from an EMBL/GenBank/DDBJ whole genome shotgun (WGS) entry which is preliminary data.</text>
</comment>